<evidence type="ECO:0000313" key="2">
    <source>
        <dbReference type="EMBL" id="WUV44336.1"/>
    </source>
</evidence>
<feature type="transmembrane region" description="Helical" evidence="1">
    <location>
        <begin position="177"/>
        <end position="198"/>
    </location>
</feature>
<reference evidence="2" key="1">
    <citation type="submission" date="2022-10" db="EMBL/GenBank/DDBJ databases">
        <title>The complete genomes of actinobacterial strains from the NBC collection.</title>
        <authorList>
            <person name="Joergensen T.S."/>
            <person name="Alvarez Arevalo M."/>
            <person name="Sterndorff E.B."/>
            <person name="Faurdal D."/>
            <person name="Vuksanovic O."/>
            <person name="Mourched A.-S."/>
            <person name="Charusanti P."/>
            <person name="Shaw S."/>
            <person name="Blin K."/>
            <person name="Weber T."/>
        </authorList>
    </citation>
    <scope>NUCLEOTIDE SEQUENCE</scope>
    <source>
        <strain evidence="2">NBC_01482</strain>
    </source>
</reference>
<name>A0ABZ1YQ00_9NOCA</name>
<dbReference type="RefSeq" id="WP_329407236.1">
    <property type="nucleotide sequence ID" value="NZ_CP109441.1"/>
</dbReference>
<keyword evidence="1" id="KW-0812">Transmembrane</keyword>
<gene>
    <name evidence="2" type="ORF">OG563_34965</name>
</gene>
<sequence>MCERSLRQWIIVALGLGVLVIALASAAGPYRQTREFRAAVGCGASAGDCLASERGSIAGRRTYTTTTTQTDSDGHMSTTTTTHYQVTWQRTDGSRQTREVSSSFYGKAREGQPATLRLWRGEVVGVEVTDGSEWFLPKSGETLGCWLYLAFFGLGVLLWGLLFGWWDGLFMLAFRTFAWMFIGVVPVGMTTDALAYGLRPGVGLGIEIAISALCIGVAGWILIGSLDGR</sequence>
<protein>
    <recommendedName>
        <fullName evidence="4">DUF3592 domain-containing protein</fullName>
    </recommendedName>
</protein>
<evidence type="ECO:0000313" key="3">
    <source>
        <dbReference type="Proteomes" id="UP001432062"/>
    </source>
</evidence>
<keyword evidence="1" id="KW-0472">Membrane</keyword>
<accession>A0ABZ1YQ00</accession>
<evidence type="ECO:0008006" key="4">
    <source>
        <dbReference type="Google" id="ProtNLM"/>
    </source>
</evidence>
<evidence type="ECO:0000256" key="1">
    <source>
        <dbReference type="SAM" id="Phobius"/>
    </source>
</evidence>
<keyword evidence="1" id="KW-1133">Transmembrane helix</keyword>
<dbReference type="Proteomes" id="UP001432062">
    <property type="component" value="Chromosome"/>
</dbReference>
<proteinExistence type="predicted"/>
<dbReference type="Gene3D" id="2.40.50.660">
    <property type="match status" value="1"/>
</dbReference>
<dbReference type="EMBL" id="CP109441">
    <property type="protein sequence ID" value="WUV44336.1"/>
    <property type="molecule type" value="Genomic_DNA"/>
</dbReference>
<feature type="transmembrane region" description="Helical" evidence="1">
    <location>
        <begin position="146"/>
        <end position="165"/>
    </location>
</feature>
<keyword evidence="3" id="KW-1185">Reference proteome</keyword>
<feature type="transmembrane region" description="Helical" evidence="1">
    <location>
        <begin position="204"/>
        <end position="223"/>
    </location>
</feature>
<organism evidence="2 3">
    <name type="scientific">Nocardia vinacea</name>
    <dbReference type="NCBI Taxonomy" id="96468"/>
    <lineage>
        <taxon>Bacteria</taxon>
        <taxon>Bacillati</taxon>
        <taxon>Actinomycetota</taxon>
        <taxon>Actinomycetes</taxon>
        <taxon>Mycobacteriales</taxon>
        <taxon>Nocardiaceae</taxon>
        <taxon>Nocardia</taxon>
    </lineage>
</organism>